<reference evidence="4" key="1">
    <citation type="submission" date="2024-02" db="UniProtKB">
        <authorList>
            <consortium name="WormBaseParasite"/>
        </authorList>
    </citation>
    <scope>IDENTIFICATION</scope>
</reference>
<dbReference type="CDD" id="cd00037">
    <property type="entry name" value="CLECT"/>
    <property type="match status" value="1"/>
</dbReference>
<dbReference type="PROSITE" id="PS50041">
    <property type="entry name" value="C_TYPE_LECTIN_2"/>
    <property type="match status" value="1"/>
</dbReference>
<accession>A0AAF3F9B8</accession>
<dbReference type="AlphaFoldDB" id="A0AAF3F9B8"/>
<dbReference type="PANTHER" id="PTHR22803">
    <property type="entry name" value="MANNOSE, PHOSPHOLIPASE, LECTIN RECEPTOR RELATED"/>
    <property type="match status" value="1"/>
</dbReference>
<evidence type="ECO:0000313" key="4">
    <source>
        <dbReference type="WBParaSite" id="MBELARI_LOCUS2498"/>
    </source>
</evidence>
<dbReference type="SUPFAM" id="SSF56436">
    <property type="entry name" value="C-type lectin-like"/>
    <property type="match status" value="1"/>
</dbReference>
<dbReference type="Proteomes" id="UP000887575">
    <property type="component" value="Unassembled WGS sequence"/>
</dbReference>
<keyword evidence="3" id="KW-1185">Reference proteome</keyword>
<protein>
    <recommendedName>
        <fullName evidence="2">C-type lectin domain-containing protein</fullName>
    </recommendedName>
</protein>
<feature type="coiled-coil region" evidence="1">
    <location>
        <begin position="9"/>
        <end position="69"/>
    </location>
</feature>
<evidence type="ECO:0000259" key="2">
    <source>
        <dbReference type="PROSITE" id="PS50041"/>
    </source>
</evidence>
<dbReference type="InterPro" id="IPR050111">
    <property type="entry name" value="C-type_lectin/snaclec_domain"/>
</dbReference>
<feature type="domain" description="C-type lectin" evidence="2">
    <location>
        <begin position="92"/>
        <end position="201"/>
    </location>
</feature>
<dbReference type="InterPro" id="IPR001304">
    <property type="entry name" value="C-type_lectin-like"/>
</dbReference>
<dbReference type="Gene3D" id="3.10.100.10">
    <property type="entry name" value="Mannose-Binding Protein A, subunit A"/>
    <property type="match status" value="1"/>
</dbReference>
<proteinExistence type="predicted"/>
<dbReference type="WBParaSite" id="MBELARI_LOCUS2498">
    <property type="protein sequence ID" value="MBELARI_LOCUS2498"/>
    <property type="gene ID" value="MBELARI_LOCUS2498"/>
</dbReference>
<organism evidence="3 4">
    <name type="scientific">Mesorhabditis belari</name>
    <dbReference type="NCBI Taxonomy" id="2138241"/>
    <lineage>
        <taxon>Eukaryota</taxon>
        <taxon>Metazoa</taxon>
        <taxon>Ecdysozoa</taxon>
        <taxon>Nematoda</taxon>
        <taxon>Chromadorea</taxon>
        <taxon>Rhabditida</taxon>
        <taxon>Rhabditina</taxon>
        <taxon>Rhabditomorpha</taxon>
        <taxon>Rhabditoidea</taxon>
        <taxon>Rhabditidae</taxon>
        <taxon>Mesorhabditinae</taxon>
        <taxon>Mesorhabditis</taxon>
    </lineage>
</organism>
<dbReference type="InterPro" id="IPR016186">
    <property type="entry name" value="C-type_lectin-like/link_sf"/>
</dbReference>
<dbReference type="SMART" id="SM00034">
    <property type="entry name" value="CLECT"/>
    <property type="match status" value="1"/>
</dbReference>
<evidence type="ECO:0000256" key="1">
    <source>
        <dbReference type="SAM" id="Coils"/>
    </source>
</evidence>
<dbReference type="Pfam" id="PF00059">
    <property type="entry name" value="Lectin_C"/>
    <property type="match status" value="1"/>
</dbReference>
<dbReference type="InterPro" id="IPR016187">
    <property type="entry name" value="CTDL_fold"/>
</dbReference>
<keyword evidence="1" id="KW-0175">Coiled coil</keyword>
<sequence>MSRTFSALKADFERQLNETREKNAEVERELRSESMEIKAELATKITELRAQMQSERENKAAEIAKLQADLNRTTNFLGLDGWLYLAKTASWYKVIDQIMRFDAAEAYCASRKGHLVSVHSQEENDFVQELAKTIDSKALFWIGLKRNPNKGDAFEWTDGSSVDFKNWYGSEPDSDTHALLWGGDGKWGAFPPTNPYRFICKTSSQF</sequence>
<name>A0AAF3F9B8_9BILA</name>
<evidence type="ECO:0000313" key="3">
    <source>
        <dbReference type="Proteomes" id="UP000887575"/>
    </source>
</evidence>